<feature type="region of interest" description="Disordered" evidence="1">
    <location>
        <begin position="319"/>
        <end position="394"/>
    </location>
</feature>
<sequence length="545" mass="62231">MDEKRGKRETVILSSSSEEENYDDDSEQQFSDCDEPSESDDTDINDEEEEEDRDETTGSDDCDVDDESLSEKVVSLLQDGKDVDSLKLNECKAYLRKHGLRLAGNRAVCIARVKEHWRLIHESGYTLYPRSSFNINCTGDVCMGDVVLFKQKVYEKFSKMTRHGRVIGNRTVAGRVVKESYGAAKQQHTFTVSLNCTDNGLYSTRKCALFYAFGLLFEQELLGDDTCSCKKQRAIALLAGEVCLCSLGWCWHVYFLVKFSIHVLQVEVLWSSGARKLPPLSPLLVKGRNLYKQKTYRQRWKNEADRVKVLSEKHRRGAEARFVRASKQKKKSCYANGSKGSKRQQEARNTKRSKKGRSRDLNKVRQVRHYDGSRGANEYQSQGATSSTQATWNESVSSRAFRSARGRVHNSAEFDCYQAPAYPLQSSSRQIPYQFQVNSQSQNGSNEFAYHERGSVQNMRGFPPFRPGVSEFTYQERGQVPNMRGFTPLRPAVSEFTSRANVSSDSYHAHINRYNFDTNNLNAEHIDRPLYLVSRDRYGGRKYGI</sequence>
<dbReference type="Pfam" id="PF24766">
    <property type="entry name" value="DUF7699"/>
    <property type="match status" value="2"/>
</dbReference>
<evidence type="ECO:0000259" key="3">
    <source>
        <dbReference type="Pfam" id="PF24766"/>
    </source>
</evidence>
<evidence type="ECO:0000256" key="1">
    <source>
        <dbReference type="SAM" id="MobiDB-lite"/>
    </source>
</evidence>
<feature type="compositionally biased region" description="Polar residues" evidence="1">
    <location>
        <begin position="378"/>
        <end position="394"/>
    </location>
</feature>
<dbReference type="InterPro" id="IPR056116">
    <property type="entry name" value="DUF7699"/>
</dbReference>
<keyword evidence="5" id="KW-1185">Reference proteome</keyword>
<feature type="compositionally biased region" description="Basic and acidic residues" evidence="1">
    <location>
        <begin position="1"/>
        <end position="10"/>
    </location>
</feature>
<feature type="domain" description="SAP" evidence="2">
    <location>
        <begin position="82"/>
        <end position="118"/>
    </location>
</feature>
<feature type="domain" description="DUF7699" evidence="3">
    <location>
        <begin position="142"/>
        <end position="194"/>
    </location>
</feature>
<gene>
    <name evidence="4" type="ORF">KIW84_024857</name>
</gene>
<name>A0A9D4YHV0_PEA</name>
<feature type="region of interest" description="Disordered" evidence="1">
    <location>
        <begin position="1"/>
        <end position="67"/>
    </location>
</feature>
<dbReference type="EMBL" id="JAMSHJ010000002">
    <property type="protein sequence ID" value="KAI5439227.1"/>
    <property type="molecule type" value="Genomic_DNA"/>
</dbReference>
<accession>A0A9D4YHV0</accession>
<feature type="domain" description="DUF7699" evidence="3">
    <location>
        <begin position="261"/>
        <end position="300"/>
    </location>
</feature>
<proteinExistence type="predicted"/>
<feature type="compositionally biased region" description="Acidic residues" evidence="1">
    <location>
        <begin position="17"/>
        <end position="67"/>
    </location>
</feature>
<dbReference type="Gramene" id="Psat02G0485700-T1">
    <property type="protein sequence ID" value="KAI5439227.1"/>
    <property type="gene ID" value="KIW84_024857"/>
</dbReference>
<dbReference type="Pfam" id="PF02037">
    <property type="entry name" value="SAP"/>
    <property type="match status" value="1"/>
</dbReference>
<evidence type="ECO:0008006" key="6">
    <source>
        <dbReference type="Google" id="ProtNLM"/>
    </source>
</evidence>
<dbReference type="AlphaFoldDB" id="A0A9D4YHV0"/>
<evidence type="ECO:0000313" key="4">
    <source>
        <dbReference type="EMBL" id="KAI5439227.1"/>
    </source>
</evidence>
<comment type="caution">
    <text evidence="4">The sequence shown here is derived from an EMBL/GenBank/DDBJ whole genome shotgun (WGS) entry which is preliminary data.</text>
</comment>
<reference evidence="4 5" key="1">
    <citation type="journal article" date="2022" name="Nat. Genet.">
        <title>Improved pea reference genome and pan-genome highlight genomic features and evolutionary characteristics.</title>
        <authorList>
            <person name="Yang T."/>
            <person name="Liu R."/>
            <person name="Luo Y."/>
            <person name="Hu S."/>
            <person name="Wang D."/>
            <person name="Wang C."/>
            <person name="Pandey M.K."/>
            <person name="Ge S."/>
            <person name="Xu Q."/>
            <person name="Li N."/>
            <person name="Li G."/>
            <person name="Huang Y."/>
            <person name="Saxena R.K."/>
            <person name="Ji Y."/>
            <person name="Li M."/>
            <person name="Yan X."/>
            <person name="He Y."/>
            <person name="Liu Y."/>
            <person name="Wang X."/>
            <person name="Xiang C."/>
            <person name="Varshney R.K."/>
            <person name="Ding H."/>
            <person name="Gao S."/>
            <person name="Zong X."/>
        </authorList>
    </citation>
    <scope>NUCLEOTIDE SEQUENCE [LARGE SCALE GENOMIC DNA]</scope>
    <source>
        <strain evidence="4 5">cv. Zhongwan 6</strain>
    </source>
</reference>
<evidence type="ECO:0000313" key="5">
    <source>
        <dbReference type="Proteomes" id="UP001058974"/>
    </source>
</evidence>
<organism evidence="4 5">
    <name type="scientific">Pisum sativum</name>
    <name type="common">Garden pea</name>
    <name type="synonym">Lathyrus oleraceus</name>
    <dbReference type="NCBI Taxonomy" id="3888"/>
    <lineage>
        <taxon>Eukaryota</taxon>
        <taxon>Viridiplantae</taxon>
        <taxon>Streptophyta</taxon>
        <taxon>Embryophyta</taxon>
        <taxon>Tracheophyta</taxon>
        <taxon>Spermatophyta</taxon>
        <taxon>Magnoliopsida</taxon>
        <taxon>eudicotyledons</taxon>
        <taxon>Gunneridae</taxon>
        <taxon>Pentapetalae</taxon>
        <taxon>rosids</taxon>
        <taxon>fabids</taxon>
        <taxon>Fabales</taxon>
        <taxon>Fabaceae</taxon>
        <taxon>Papilionoideae</taxon>
        <taxon>50 kb inversion clade</taxon>
        <taxon>NPAAA clade</taxon>
        <taxon>Hologalegina</taxon>
        <taxon>IRL clade</taxon>
        <taxon>Fabeae</taxon>
        <taxon>Lathyrus</taxon>
    </lineage>
</organism>
<protein>
    <recommendedName>
        <fullName evidence="6">SAP domain-containing protein</fullName>
    </recommendedName>
</protein>
<evidence type="ECO:0000259" key="2">
    <source>
        <dbReference type="Pfam" id="PF02037"/>
    </source>
</evidence>
<dbReference type="PANTHER" id="PTHR35323">
    <property type="entry name" value="SAP DOMAIN-CONTAINING PROTEIN"/>
    <property type="match status" value="1"/>
</dbReference>
<dbReference type="InterPro" id="IPR003034">
    <property type="entry name" value="SAP_dom"/>
</dbReference>
<dbReference type="PANTHER" id="PTHR35323:SF2">
    <property type="entry name" value="SAP DOMAIN-CONTAINING PROTEIN"/>
    <property type="match status" value="1"/>
</dbReference>
<dbReference type="Proteomes" id="UP001058974">
    <property type="component" value="Chromosome 2"/>
</dbReference>
<feature type="compositionally biased region" description="Basic and acidic residues" evidence="1">
    <location>
        <begin position="358"/>
        <end position="372"/>
    </location>
</feature>